<accession>A0ABP3TBW7</accession>
<dbReference type="PROSITE" id="PS50005">
    <property type="entry name" value="TPR"/>
    <property type="match status" value="1"/>
</dbReference>
<feature type="transmembrane region" description="Helical" evidence="6">
    <location>
        <begin position="158"/>
        <end position="178"/>
    </location>
</feature>
<dbReference type="Proteomes" id="UP001499915">
    <property type="component" value="Unassembled WGS sequence"/>
</dbReference>
<evidence type="ECO:0000313" key="9">
    <source>
        <dbReference type="EMBL" id="GAA0692996.1"/>
    </source>
</evidence>
<evidence type="ECO:0000313" key="10">
    <source>
        <dbReference type="Proteomes" id="UP001499915"/>
    </source>
</evidence>
<feature type="transmembrane region" description="Helical" evidence="6">
    <location>
        <begin position="64"/>
        <end position="82"/>
    </location>
</feature>
<dbReference type="Pfam" id="PF11846">
    <property type="entry name" value="Wzy_C_2"/>
    <property type="match status" value="1"/>
</dbReference>
<dbReference type="RefSeq" id="WP_343805501.1">
    <property type="nucleotide sequence ID" value="NZ_BAAAET010000002.1"/>
</dbReference>
<evidence type="ECO:0000259" key="7">
    <source>
        <dbReference type="Pfam" id="PF04932"/>
    </source>
</evidence>
<feature type="transmembrane region" description="Helical" evidence="6">
    <location>
        <begin position="424"/>
        <end position="443"/>
    </location>
</feature>
<feature type="domain" description="O-antigen ligase-related" evidence="7">
    <location>
        <begin position="199"/>
        <end position="352"/>
    </location>
</feature>
<organism evidence="9 10">
    <name type="scientific">Marinobacterium maritimum</name>
    <dbReference type="NCBI Taxonomy" id="500162"/>
    <lineage>
        <taxon>Bacteria</taxon>
        <taxon>Pseudomonadati</taxon>
        <taxon>Pseudomonadota</taxon>
        <taxon>Gammaproteobacteria</taxon>
        <taxon>Oceanospirillales</taxon>
        <taxon>Oceanospirillaceae</taxon>
        <taxon>Marinobacterium</taxon>
    </lineage>
</organism>
<proteinExistence type="predicted"/>
<protein>
    <submittedName>
        <fullName evidence="9">Oligosaccharyltransferase</fullName>
    </submittedName>
</protein>
<feature type="domain" description="Virulence factor membrane-bound polymerase C-terminal" evidence="8">
    <location>
        <begin position="373"/>
        <end position="551"/>
    </location>
</feature>
<dbReference type="InterPro" id="IPR021797">
    <property type="entry name" value="Wzy_C_2"/>
</dbReference>
<evidence type="ECO:0000256" key="5">
    <source>
        <dbReference type="PROSITE-ProRule" id="PRU00339"/>
    </source>
</evidence>
<comment type="caution">
    <text evidence="9">The sequence shown here is derived from an EMBL/GenBank/DDBJ whole genome shotgun (WGS) entry which is preliminary data.</text>
</comment>
<evidence type="ECO:0000256" key="4">
    <source>
        <dbReference type="ARBA" id="ARBA00023136"/>
    </source>
</evidence>
<dbReference type="InterPro" id="IPR019734">
    <property type="entry name" value="TPR_rpt"/>
</dbReference>
<sequence length="581" mass="64749">MNRAFLFVIFLFTLLPLIYFPNPGQDALLIPFNIFLWEVAAATIFFGGLYIYKNKVLVLPRQALLILALPLGMILSGFITGLDRPVDWMFRLGAILMGLGFFFSLFQFQPNRRALDNAVYIILGGMLVNAIISIMQMIPSRPLEGLIAHPETPRAVGVFMQPNLLSSAMVTAILLALYQISSPGFGKRNSTIRLLCFATLLTAGFIVFSTGSRLGLISASISLPFLVATRSKLLLQHRTRFAASLVILTAGCIAGGLASSGTVKAYSKLERLIEAHSEARPHVYRIAWELYAEKPIAGHGIGSFQGVFHERAAEYINARGSKPLIGHARYTHPHNELLFWAVEGGSLALLGIATVVIAVLKQVWRLGWQRGGALLALSLPLTLHTQTELPFYSSIYHWLLFLFLAFMIFRPLQRYMVISRPEAALIPFPAASMAILLATLMFGTSTFSAGRDLTRFLLYKEMNIEELRRAQDSLYFNEFATMQTLKVLLNQDLTQGTQHWTQLYIDWMEVYLKQIPETSSFHDLALAYNHLGQKDKAVETIERGLYLFPQHPIISGAIEKINQLSPASAATAPDETLIPKE</sequence>
<keyword evidence="3 6" id="KW-1133">Transmembrane helix</keyword>
<evidence type="ECO:0000256" key="2">
    <source>
        <dbReference type="ARBA" id="ARBA00022692"/>
    </source>
</evidence>
<keyword evidence="4 6" id="KW-0472">Membrane</keyword>
<dbReference type="PANTHER" id="PTHR37422">
    <property type="entry name" value="TEICHURONIC ACID BIOSYNTHESIS PROTEIN TUAE"/>
    <property type="match status" value="1"/>
</dbReference>
<keyword evidence="5" id="KW-0802">TPR repeat</keyword>
<evidence type="ECO:0000256" key="6">
    <source>
        <dbReference type="SAM" id="Phobius"/>
    </source>
</evidence>
<feature type="transmembrane region" description="Helical" evidence="6">
    <location>
        <begin position="190"/>
        <end position="208"/>
    </location>
</feature>
<feature type="transmembrane region" description="Helical" evidence="6">
    <location>
        <begin position="32"/>
        <end position="52"/>
    </location>
</feature>
<feature type="transmembrane region" description="Helical" evidence="6">
    <location>
        <begin position="395"/>
        <end position="412"/>
    </location>
</feature>
<feature type="transmembrane region" description="Helical" evidence="6">
    <location>
        <begin position="241"/>
        <end position="259"/>
    </location>
</feature>
<keyword evidence="2 6" id="KW-0812">Transmembrane</keyword>
<evidence type="ECO:0000256" key="3">
    <source>
        <dbReference type="ARBA" id="ARBA00022989"/>
    </source>
</evidence>
<feature type="transmembrane region" description="Helical" evidence="6">
    <location>
        <begin position="118"/>
        <end position="138"/>
    </location>
</feature>
<evidence type="ECO:0000256" key="1">
    <source>
        <dbReference type="ARBA" id="ARBA00004141"/>
    </source>
</evidence>
<keyword evidence="10" id="KW-1185">Reference proteome</keyword>
<evidence type="ECO:0000259" key="8">
    <source>
        <dbReference type="Pfam" id="PF11846"/>
    </source>
</evidence>
<feature type="transmembrane region" description="Helical" evidence="6">
    <location>
        <begin position="337"/>
        <end position="360"/>
    </location>
</feature>
<dbReference type="InterPro" id="IPR051533">
    <property type="entry name" value="WaaL-like"/>
</dbReference>
<dbReference type="PANTHER" id="PTHR37422:SF21">
    <property type="entry name" value="EXOQ-LIKE PROTEIN"/>
    <property type="match status" value="1"/>
</dbReference>
<name>A0ABP3TBW7_9GAMM</name>
<reference evidence="10" key="1">
    <citation type="journal article" date="2019" name="Int. J. Syst. Evol. Microbiol.">
        <title>The Global Catalogue of Microorganisms (GCM) 10K type strain sequencing project: providing services to taxonomists for standard genome sequencing and annotation.</title>
        <authorList>
            <consortium name="The Broad Institute Genomics Platform"/>
            <consortium name="The Broad Institute Genome Sequencing Center for Infectious Disease"/>
            <person name="Wu L."/>
            <person name="Ma J."/>
        </authorList>
    </citation>
    <scope>NUCLEOTIDE SEQUENCE [LARGE SCALE GENOMIC DNA]</scope>
    <source>
        <strain evidence="10">JCM 15134</strain>
    </source>
</reference>
<gene>
    <name evidence="9" type="ORF">GCM10009104_20280</name>
</gene>
<dbReference type="Pfam" id="PF04932">
    <property type="entry name" value="Wzy_C"/>
    <property type="match status" value="1"/>
</dbReference>
<feature type="repeat" description="TPR" evidence="5">
    <location>
        <begin position="518"/>
        <end position="551"/>
    </location>
</feature>
<dbReference type="EMBL" id="BAAAET010000002">
    <property type="protein sequence ID" value="GAA0692996.1"/>
    <property type="molecule type" value="Genomic_DNA"/>
</dbReference>
<dbReference type="InterPro" id="IPR007016">
    <property type="entry name" value="O-antigen_ligase-rel_domated"/>
</dbReference>
<comment type="subcellular location">
    <subcellularLocation>
        <location evidence="1">Membrane</location>
        <topology evidence="1">Multi-pass membrane protein</topology>
    </subcellularLocation>
</comment>
<feature type="transmembrane region" description="Helical" evidence="6">
    <location>
        <begin position="88"/>
        <end position="106"/>
    </location>
</feature>